<dbReference type="InterPro" id="IPR044922">
    <property type="entry name" value="DUF2063_N_sf"/>
</dbReference>
<accession>A0ABU1W9R8</accession>
<reference evidence="3 4" key="1">
    <citation type="submission" date="2023-07" db="EMBL/GenBank/DDBJ databases">
        <title>Sorghum-associated microbial communities from plants grown in Nebraska, USA.</title>
        <authorList>
            <person name="Schachtman D."/>
        </authorList>
    </citation>
    <scope>NUCLEOTIDE SEQUENCE [LARGE SCALE GENOMIC DNA]</scope>
    <source>
        <strain evidence="3 4">BE198</strain>
    </source>
</reference>
<evidence type="ECO:0008006" key="5">
    <source>
        <dbReference type="Google" id="ProtNLM"/>
    </source>
</evidence>
<proteinExistence type="predicted"/>
<dbReference type="InterPro" id="IPR054098">
    <property type="entry name" value="NGO1945-like_C"/>
</dbReference>
<organism evidence="3 4">
    <name type="scientific">Lysobacter niastensis</name>
    <dbReference type="NCBI Taxonomy" id="380629"/>
    <lineage>
        <taxon>Bacteria</taxon>
        <taxon>Pseudomonadati</taxon>
        <taxon>Pseudomonadota</taxon>
        <taxon>Gammaproteobacteria</taxon>
        <taxon>Lysobacterales</taxon>
        <taxon>Lysobacteraceae</taxon>
        <taxon>Lysobacter</taxon>
    </lineage>
</organism>
<dbReference type="RefSeq" id="WP_310060353.1">
    <property type="nucleotide sequence ID" value="NZ_JAVDVY010000001.1"/>
</dbReference>
<dbReference type="Pfam" id="PF09836">
    <property type="entry name" value="DUF2063"/>
    <property type="match status" value="1"/>
</dbReference>
<evidence type="ECO:0000313" key="4">
    <source>
        <dbReference type="Proteomes" id="UP001251524"/>
    </source>
</evidence>
<dbReference type="InterPro" id="IPR018640">
    <property type="entry name" value="DUF2063"/>
</dbReference>
<name>A0ABU1W9R8_9GAMM</name>
<evidence type="ECO:0000259" key="1">
    <source>
        <dbReference type="Pfam" id="PF09836"/>
    </source>
</evidence>
<dbReference type="Pfam" id="PF22106">
    <property type="entry name" value="NGO1945_C"/>
    <property type="match status" value="1"/>
</dbReference>
<dbReference type="Proteomes" id="UP001251524">
    <property type="component" value="Unassembled WGS sequence"/>
</dbReference>
<feature type="domain" description="Putative DNA-binding" evidence="1">
    <location>
        <begin position="9"/>
        <end position="94"/>
    </location>
</feature>
<evidence type="ECO:0000313" key="3">
    <source>
        <dbReference type="EMBL" id="MDR7134314.1"/>
    </source>
</evidence>
<keyword evidence="4" id="KW-1185">Reference proteome</keyword>
<feature type="domain" description="NGO1945-like C-terminal" evidence="2">
    <location>
        <begin position="144"/>
        <end position="238"/>
    </location>
</feature>
<dbReference type="EMBL" id="JAVDVY010000001">
    <property type="protein sequence ID" value="MDR7134314.1"/>
    <property type="molecule type" value="Genomic_DNA"/>
</dbReference>
<comment type="caution">
    <text evidence="3">The sequence shown here is derived from an EMBL/GenBank/DDBJ whole genome shotgun (WGS) entry which is preliminary data.</text>
</comment>
<dbReference type="Gene3D" id="1.10.150.690">
    <property type="entry name" value="DUF2063"/>
    <property type="match status" value="1"/>
</dbReference>
<gene>
    <name evidence="3" type="ORF">J2X06_001498</name>
</gene>
<evidence type="ECO:0000259" key="2">
    <source>
        <dbReference type="Pfam" id="PF22106"/>
    </source>
</evidence>
<sequence length="256" mass="28643">MLPDTLREQQFTLARHLRDPVGQPPPPGIEERRIRVYRELFFNNIEGLLANGFPVIHEILGKTKWRTLVRAFYADHRSQTPLFAEIAGEFVAFLDGRADEAGMPPWLPELAHYEWVEQALFVSDAQPPEHDPEGDLLDGVPLLSPLALPLAYLWPVAELGPSFVPDAPPSEPTTLLVHRDAEHQVRFARIAPMAYRLLVSLQTNAWTGREHLAALAAETGSDIAEFESSGLLLLQQLRSQGVVLGTLMSREHGNER</sequence>
<dbReference type="Gene3D" id="3.90.930.50">
    <property type="match status" value="1"/>
</dbReference>
<protein>
    <recommendedName>
        <fullName evidence="5">DUF2063 domain-containing protein</fullName>
    </recommendedName>
</protein>